<organism evidence="2 3">
    <name type="scientific">Lasius platythorax</name>
    <dbReference type="NCBI Taxonomy" id="488582"/>
    <lineage>
        <taxon>Eukaryota</taxon>
        <taxon>Metazoa</taxon>
        <taxon>Ecdysozoa</taxon>
        <taxon>Arthropoda</taxon>
        <taxon>Hexapoda</taxon>
        <taxon>Insecta</taxon>
        <taxon>Pterygota</taxon>
        <taxon>Neoptera</taxon>
        <taxon>Endopterygota</taxon>
        <taxon>Hymenoptera</taxon>
        <taxon>Apocrita</taxon>
        <taxon>Aculeata</taxon>
        <taxon>Formicoidea</taxon>
        <taxon>Formicidae</taxon>
        <taxon>Formicinae</taxon>
        <taxon>Lasius</taxon>
        <taxon>Lasius</taxon>
    </lineage>
</organism>
<keyword evidence="3" id="KW-1185">Reference proteome</keyword>
<name>A0AAV2NNS4_9HYME</name>
<evidence type="ECO:0000313" key="3">
    <source>
        <dbReference type="Proteomes" id="UP001497644"/>
    </source>
</evidence>
<dbReference type="Proteomes" id="UP001497644">
    <property type="component" value="Chromosome 2"/>
</dbReference>
<evidence type="ECO:0000313" key="2">
    <source>
        <dbReference type="EMBL" id="CAL1680686.1"/>
    </source>
</evidence>
<feature type="compositionally biased region" description="Polar residues" evidence="1">
    <location>
        <begin position="68"/>
        <end position="95"/>
    </location>
</feature>
<accession>A0AAV2NNS4</accession>
<dbReference type="EMBL" id="OZ034825">
    <property type="protein sequence ID" value="CAL1680686.1"/>
    <property type="molecule type" value="Genomic_DNA"/>
</dbReference>
<dbReference type="AlphaFoldDB" id="A0AAV2NNS4"/>
<sequence length="102" mass="11462">MFQYNDYTTDVWLLKLSEQQDPFRFRMHAQRVCIIAAYPVLRLCDAGNIAALSAHDVSNTELPHEFASSLSPHGNSVHNTQRPPSTTQSSLSIASRRNGDME</sequence>
<evidence type="ECO:0000256" key="1">
    <source>
        <dbReference type="SAM" id="MobiDB-lite"/>
    </source>
</evidence>
<protein>
    <submittedName>
        <fullName evidence="2">Uncharacterized protein</fullName>
    </submittedName>
</protein>
<feature type="region of interest" description="Disordered" evidence="1">
    <location>
        <begin position="63"/>
        <end position="102"/>
    </location>
</feature>
<proteinExistence type="predicted"/>
<gene>
    <name evidence="2" type="ORF">LPLAT_LOCUS6664</name>
</gene>
<reference evidence="2" key="1">
    <citation type="submission" date="2024-04" db="EMBL/GenBank/DDBJ databases">
        <authorList>
            <consortium name="Molecular Ecology Group"/>
        </authorList>
    </citation>
    <scope>NUCLEOTIDE SEQUENCE</scope>
</reference>